<dbReference type="AlphaFoldDB" id="A0A369ASH2"/>
<dbReference type="OrthoDB" id="2200190at2"/>
<sequence length="120" mass="13772">MEVRKSFSPLLKQLLRLLKKEKKALIKNDGILLEKIIKQKEELIVPLNSIKEIPNEEETKLLKEIKRIQNDNLLLTKQAIAFNDHFLSAVGSGMKKQNSTYSNNGNLKTQEDIGFINHSM</sequence>
<keyword evidence="3" id="KW-1185">Reference proteome</keyword>
<evidence type="ECO:0000313" key="4">
    <source>
        <dbReference type="Proteomes" id="UP000521358"/>
    </source>
</evidence>
<dbReference type="Proteomes" id="UP000521358">
    <property type="component" value="Unassembled WGS sequence"/>
</dbReference>
<dbReference type="EMBL" id="JAAVMB010000010">
    <property type="protein sequence ID" value="NKC68314.1"/>
    <property type="molecule type" value="Genomic_DNA"/>
</dbReference>
<dbReference type="Proteomes" id="UP000288197">
    <property type="component" value="Unassembled WGS sequence"/>
</dbReference>
<organism evidence="1 4">
    <name type="scientific">Vagococcus fluvialis</name>
    <dbReference type="NCBI Taxonomy" id="2738"/>
    <lineage>
        <taxon>Bacteria</taxon>
        <taxon>Bacillati</taxon>
        <taxon>Bacillota</taxon>
        <taxon>Bacilli</taxon>
        <taxon>Lactobacillales</taxon>
        <taxon>Enterococcaceae</taxon>
        <taxon>Vagococcus</taxon>
    </lineage>
</organism>
<dbReference type="RefSeq" id="WP_114290182.1">
    <property type="nucleotide sequence ID" value="NZ_CP122523.1"/>
</dbReference>
<evidence type="ECO:0008006" key="5">
    <source>
        <dbReference type="Google" id="ProtNLM"/>
    </source>
</evidence>
<evidence type="ECO:0000313" key="2">
    <source>
        <dbReference type="EMBL" id="RSU00789.1"/>
    </source>
</evidence>
<accession>A0A369ASH2</accession>
<comment type="caution">
    <text evidence="1">The sequence shown here is derived from an EMBL/GenBank/DDBJ whole genome shotgun (WGS) entry which is preliminary data.</text>
</comment>
<reference evidence="2 3" key="1">
    <citation type="submission" date="2017-05" db="EMBL/GenBank/DDBJ databases">
        <title>Vagococcus spp. assemblies.</title>
        <authorList>
            <person name="Gulvik C.A."/>
        </authorList>
    </citation>
    <scope>NUCLEOTIDE SEQUENCE [LARGE SCALE GENOMIC DNA]</scope>
    <source>
        <strain evidence="2 3">NCFB 2497</strain>
    </source>
</reference>
<dbReference type="GeneID" id="63147087"/>
<protein>
    <recommendedName>
        <fullName evidence="5">FlgN protein</fullName>
    </recommendedName>
</protein>
<dbReference type="Gene3D" id="1.20.58.300">
    <property type="entry name" value="FlgN-like"/>
    <property type="match status" value="1"/>
</dbReference>
<dbReference type="EMBL" id="NGJX01000011">
    <property type="protein sequence ID" value="RSU00789.1"/>
    <property type="molecule type" value="Genomic_DNA"/>
</dbReference>
<gene>
    <name evidence="2" type="ORF">CBF32_10465</name>
    <name evidence="1" type="ORF">HED35_09450</name>
</gene>
<dbReference type="SUPFAM" id="SSF140566">
    <property type="entry name" value="FlgN-like"/>
    <property type="match status" value="1"/>
</dbReference>
<proteinExistence type="predicted"/>
<dbReference type="InterPro" id="IPR036679">
    <property type="entry name" value="FlgN-like_sf"/>
</dbReference>
<evidence type="ECO:0000313" key="3">
    <source>
        <dbReference type="Proteomes" id="UP000288197"/>
    </source>
</evidence>
<dbReference type="GO" id="GO:0044780">
    <property type="term" value="P:bacterial-type flagellum assembly"/>
    <property type="evidence" value="ECO:0007669"/>
    <property type="project" value="InterPro"/>
</dbReference>
<evidence type="ECO:0000313" key="1">
    <source>
        <dbReference type="EMBL" id="NKC68314.1"/>
    </source>
</evidence>
<reference evidence="1 4" key="2">
    <citation type="submission" date="2020-03" db="EMBL/GenBank/DDBJ databases">
        <title>Bacterial samples isolated from urine from healthy bovine heifers (Gyr breed).</title>
        <authorList>
            <person name="Giannattasio-Ferraz S."/>
            <person name="Maskeri L."/>
            <person name="Penido A."/>
            <person name="Barbosa-Stancioli E.F."/>
            <person name="Putonti C."/>
        </authorList>
    </citation>
    <scope>NUCLEOTIDE SEQUENCE [LARGE SCALE GENOMIC DNA]</scope>
    <source>
        <strain evidence="1 4">UFMG-H7</strain>
    </source>
</reference>
<name>A0A369ASH2_9ENTE</name>